<evidence type="ECO:0000256" key="10">
    <source>
        <dbReference type="ARBA" id="ARBA00048873"/>
    </source>
</evidence>
<dbReference type="PANTHER" id="PTHR43639">
    <property type="entry name" value="OXIDOREDUCTASE, SHORT-CHAIN DEHYDROGENASE/REDUCTASE FAMILY (AFU_ORTHOLOGUE AFUA_5G02870)"/>
    <property type="match status" value="1"/>
</dbReference>
<dbReference type="InterPro" id="IPR020904">
    <property type="entry name" value="Sc_DH/Rdtase_CS"/>
</dbReference>
<evidence type="ECO:0000256" key="1">
    <source>
        <dbReference type="ARBA" id="ARBA00012856"/>
    </source>
</evidence>
<keyword evidence="2" id="KW-0554">One-carbon metabolism</keyword>
<dbReference type="Proteomes" id="UP000007843">
    <property type="component" value="Chromosome"/>
</dbReference>
<evidence type="ECO:0000256" key="2">
    <source>
        <dbReference type="ARBA" id="ARBA00022563"/>
    </source>
</evidence>
<evidence type="ECO:0000256" key="3">
    <source>
        <dbReference type="ARBA" id="ARBA00022857"/>
    </source>
</evidence>
<name>A0A0H3HF13_KLEM8</name>
<sequence>MADIQPRPILITGGGRRIGLALARHFLARQQPVIISYRTWYPAVDALREAGAVCLHADFSTDDSILAFAEEVKAHAGSGLRAIIHNASGWMAEKPGVPLTTVLASMMQIHVNAPYLLNHALESLLRGHGHAASDIIHITDYVVERGSDKHIAYAASKAALDNMSRSFARKLAPEIKVNAIAPSLILFNEGDDAEYRKQALDKSLMKIAPGEKEISDLIEYLFSSRYVTGRSFAVDGGRNLR</sequence>
<dbReference type="KEGG" id="kox:KOX_21840"/>
<dbReference type="SUPFAM" id="SSF51735">
    <property type="entry name" value="NAD(P)-binding Rossmann-fold domains"/>
    <property type="match status" value="1"/>
</dbReference>
<dbReference type="NCBIfam" id="NF005066">
    <property type="entry name" value="PRK06483.1"/>
    <property type="match status" value="1"/>
</dbReference>
<dbReference type="RefSeq" id="WP_014229569.1">
    <property type="nucleotide sequence ID" value="NC_016612.1"/>
</dbReference>
<dbReference type="EMBL" id="CP003218">
    <property type="protein sequence ID" value="AEX06088.1"/>
    <property type="molecule type" value="Genomic_DNA"/>
</dbReference>
<comment type="catalytic activity">
    <reaction evidence="10">
        <text>(6S)-5,6,7,8-tetrahydrofolate + NADP(+) = 7,8-dihydrofolate + NADPH + H(+)</text>
        <dbReference type="Rhea" id="RHEA:15009"/>
        <dbReference type="ChEBI" id="CHEBI:15378"/>
        <dbReference type="ChEBI" id="CHEBI:57451"/>
        <dbReference type="ChEBI" id="CHEBI:57453"/>
        <dbReference type="ChEBI" id="CHEBI:57783"/>
        <dbReference type="ChEBI" id="CHEBI:58349"/>
        <dbReference type="EC" id="1.5.1.3"/>
    </reaction>
</comment>
<evidence type="ECO:0000313" key="13">
    <source>
        <dbReference type="Proteomes" id="UP000007843"/>
    </source>
</evidence>
<dbReference type="PATRIC" id="fig|1006551.4.peg.4377"/>
<dbReference type="PANTHER" id="PTHR43639:SF6">
    <property type="entry name" value="DIHYDROMONAPTERIN REDUCTASE"/>
    <property type="match status" value="1"/>
</dbReference>
<dbReference type="GO" id="GO:0006730">
    <property type="term" value="P:one-carbon metabolic process"/>
    <property type="evidence" value="ECO:0007669"/>
    <property type="project" value="UniProtKB-KW"/>
</dbReference>
<comment type="function">
    <text evidence="5">Catalyzes the reduction of dihydromonapterin to tetrahydromonapterin. Also has lower activity with dihydrofolate.</text>
</comment>
<evidence type="ECO:0000313" key="12">
    <source>
        <dbReference type="EMBL" id="AEX06088.1"/>
    </source>
</evidence>
<dbReference type="HOGENOM" id="CLU_010194_1_3_6"/>
<evidence type="ECO:0000256" key="4">
    <source>
        <dbReference type="ARBA" id="ARBA00023002"/>
    </source>
</evidence>
<dbReference type="EC" id="1.5.1.3" evidence="1"/>
<dbReference type="GO" id="GO:0004146">
    <property type="term" value="F:dihydrofolate reductase activity"/>
    <property type="evidence" value="ECO:0007669"/>
    <property type="project" value="UniProtKB-EC"/>
</dbReference>
<gene>
    <name evidence="12" type="ordered locus">KOX_21840</name>
</gene>
<accession>A0A0H3HF13</accession>
<keyword evidence="4" id="KW-0560">Oxidoreductase</keyword>
<evidence type="ECO:0000256" key="8">
    <source>
        <dbReference type="ARBA" id="ARBA00039631"/>
    </source>
</evidence>
<dbReference type="Gene3D" id="3.40.50.720">
    <property type="entry name" value="NAD(P)-binding Rossmann-like Domain"/>
    <property type="match status" value="1"/>
</dbReference>
<dbReference type="PRINTS" id="PR00081">
    <property type="entry name" value="GDHRDH"/>
</dbReference>
<dbReference type="Pfam" id="PF13561">
    <property type="entry name" value="adh_short_C2"/>
    <property type="match status" value="1"/>
</dbReference>
<evidence type="ECO:0000256" key="6">
    <source>
        <dbReference type="ARBA" id="ARBA00038212"/>
    </source>
</evidence>
<dbReference type="EC" id="1.5.1.50" evidence="7"/>
<dbReference type="InterPro" id="IPR036291">
    <property type="entry name" value="NAD(P)-bd_dom_sf"/>
</dbReference>
<dbReference type="PROSITE" id="PS00061">
    <property type="entry name" value="ADH_SHORT"/>
    <property type="match status" value="1"/>
</dbReference>
<dbReference type="InterPro" id="IPR002347">
    <property type="entry name" value="SDR_fam"/>
</dbReference>
<dbReference type="AlphaFoldDB" id="A0A0H3HF13"/>
<evidence type="ECO:0000256" key="7">
    <source>
        <dbReference type="ARBA" id="ARBA00039145"/>
    </source>
</evidence>
<evidence type="ECO:0000256" key="9">
    <source>
        <dbReference type="ARBA" id="ARBA00042299"/>
    </source>
</evidence>
<proteinExistence type="inferred from homology"/>
<reference evidence="12 13" key="1">
    <citation type="journal article" date="2012" name="J. Bacteriol.">
        <title>Complete genome sequence of Klebsiella oxytoca KCTC 1686, used in production of 2,3-butanediol.</title>
        <authorList>
            <person name="Shin S.H."/>
            <person name="Kim S."/>
            <person name="Kim J.Y."/>
            <person name="Lee S."/>
            <person name="Um Y."/>
            <person name="Oh M.K."/>
            <person name="Kim Y.R."/>
            <person name="Lee J."/>
            <person name="Yang K.S."/>
        </authorList>
    </citation>
    <scope>NUCLEOTIDE SEQUENCE [LARGE SCALE GENOMIC DNA]</scope>
    <source>
        <strain evidence="13">ATCC 8724 / DSM 4798 / JCM 20051 / NBRC 3318 / NRRL B-199 / KCTC 1686</strain>
    </source>
</reference>
<organism evidence="12 13">
    <name type="scientific">Klebsiella michiganensis (strain ATCC 8724 / DSM 4798 / JCM 20051 / NBRC 3318 / NRRL B-199 / KCTC 1686 / BUCSAV 143 / CCM 1901)</name>
    <dbReference type="NCBI Taxonomy" id="1006551"/>
    <lineage>
        <taxon>Bacteria</taxon>
        <taxon>Pseudomonadati</taxon>
        <taxon>Pseudomonadota</taxon>
        <taxon>Gammaproteobacteria</taxon>
        <taxon>Enterobacterales</taxon>
        <taxon>Enterobacteriaceae</taxon>
        <taxon>Klebsiella/Raoultella group</taxon>
        <taxon>Klebsiella</taxon>
    </lineage>
</organism>
<comment type="similarity">
    <text evidence="6">Belongs to the short-chain dehydrogenases/reductases (SDR) family. FolM subfamily.</text>
</comment>
<evidence type="ECO:0000256" key="11">
    <source>
        <dbReference type="ARBA" id="ARBA00049376"/>
    </source>
</evidence>
<comment type="catalytic activity">
    <reaction evidence="11">
        <text>7,8-dihydromonapterin + NADPH + H(+) = 5,6,7,8-tetrahydromonapterin + NADP(+)</text>
        <dbReference type="Rhea" id="RHEA:34847"/>
        <dbReference type="ChEBI" id="CHEBI:15378"/>
        <dbReference type="ChEBI" id="CHEBI:57783"/>
        <dbReference type="ChEBI" id="CHEBI:58349"/>
        <dbReference type="ChEBI" id="CHEBI:71175"/>
        <dbReference type="ChEBI" id="CHEBI:71177"/>
        <dbReference type="EC" id="1.5.1.50"/>
    </reaction>
</comment>
<evidence type="ECO:0000256" key="5">
    <source>
        <dbReference type="ARBA" id="ARBA00037508"/>
    </source>
</evidence>
<keyword evidence="3" id="KW-0521">NADP</keyword>
<protein>
    <recommendedName>
        <fullName evidence="8">Dihydromonapterin reductase</fullName>
        <ecNumber evidence="1">1.5.1.3</ecNumber>
        <ecNumber evidence="7">1.5.1.50</ecNumber>
    </recommendedName>
    <alternativeName>
        <fullName evidence="9">Dihydrofolate reductase</fullName>
    </alternativeName>
</protein>